<dbReference type="InterPro" id="IPR028651">
    <property type="entry name" value="ING_fam"/>
</dbReference>
<name>A0ABD0T4D3_LOXSC</name>
<feature type="binding site" evidence="10">
    <location>
        <position position="97"/>
    </location>
    <ligand>
        <name>Zn(2+)</name>
        <dbReference type="ChEBI" id="CHEBI:29105"/>
        <label>1</label>
    </ligand>
</feature>
<dbReference type="PROSITE" id="PS50016">
    <property type="entry name" value="ZF_PHD_2"/>
    <property type="match status" value="1"/>
</dbReference>
<dbReference type="PROSITE" id="PS00028">
    <property type="entry name" value="ZINC_FINGER_C2H2_1"/>
    <property type="match status" value="1"/>
</dbReference>
<evidence type="ECO:0000256" key="5">
    <source>
        <dbReference type="ARBA" id="ARBA00022771"/>
    </source>
</evidence>
<dbReference type="Proteomes" id="UP001549921">
    <property type="component" value="Unassembled WGS sequence"/>
</dbReference>
<dbReference type="EMBL" id="JBEDNZ010000010">
    <property type="protein sequence ID" value="KAL0832884.1"/>
    <property type="molecule type" value="Genomic_DNA"/>
</dbReference>
<keyword evidence="5 11" id="KW-0863">Zinc-finger</keyword>
<reference evidence="13 14" key="1">
    <citation type="submission" date="2024-06" db="EMBL/GenBank/DDBJ databases">
        <title>A chromosome-level genome assembly of beet webworm, Loxostege sticticalis.</title>
        <authorList>
            <person name="Zhang Y."/>
        </authorList>
    </citation>
    <scope>NUCLEOTIDE SEQUENCE [LARGE SCALE GENOMIC DNA]</scope>
    <source>
        <strain evidence="13">AQ028</strain>
        <tissue evidence="13">Male pupae</tissue>
    </source>
</reference>
<dbReference type="PANTHER" id="PTHR10333:SF103">
    <property type="entry name" value="INHIBITOR OF GROWTH PROTEIN 3"/>
    <property type="match status" value="1"/>
</dbReference>
<evidence type="ECO:0000256" key="4">
    <source>
        <dbReference type="ARBA" id="ARBA00022723"/>
    </source>
</evidence>
<sequence>MKVCLKDAVAATDIVYPCGRCEMLFKNYKVLVQHLFWRHGTESYWCNKCCMKRWKYAAHICYVLPFDDEEFDDDEAETTPVASPTPEENSWRESEFCSCGKYIPDAAMIGCDAKECPYQWYHYSCVGIVVPPDGEWLCPICAKLEAMQLNTKSNTNAESFLLFVVFLLDY</sequence>
<evidence type="ECO:0000256" key="9">
    <source>
        <dbReference type="ARBA" id="ARBA00023242"/>
    </source>
</evidence>
<evidence type="ECO:0000256" key="7">
    <source>
        <dbReference type="ARBA" id="ARBA00023015"/>
    </source>
</evidence>
<dbReference type="InterPro" id="IPR013083">
    <property type="entry name" value="Znf_RING/FYVE/PHD"/>
</dbReference>
<dbReference type="InterPro" id="IPR019787">
    <property type="entry name" value="Znf_PHD-finger"/>
</dbReference>
<keyword evidence="6 10" id="KW-0862">Zinc</keyword>
<protein>
    <recommendedName>
        <fullName evidence="12">PHD-type domain-containing protein</fullName>
    </recommendedName>
</protein>
<evidence type="ECO:0000256" key="2">
    <source>
        <dbReference type="ARBA" id="ARBA00010210"/>
    </source>
</evidence>
<evidence type="ECO:0000259" key="12">
    <source>
        <dbReference type="PROSITE" id="PS50016"/>
    </source>
</evidence>
<comment type="caution">
    <text evidence="13">The sequence shown here is derived from an EMBL/GenBank/DDBJ whole genome shotgun (WGS) entry which is preliminary data.</text>
</comment>
<keyword evidence="4 10" id="KW-0479">Metal-binding</keyword>
<dbReference type="InterPro" id="IPR001965">
    <property type="entry name" value="Znf_PHD"/>
</dbReference>
<evidence type="ECO:0000256" key="8">
    <source>
        <dbReference type="ARBA" id="ARBA00023163"/>
    </source>
</evidence>
<evidence type="ECO:0000313" key="13">
    <source>
        <dbReference type="EMBL" id="KAL0832884.1"/>
    </source>
</evidence>
<dbReference type="InterPro" id="IPR019786">
    <property type="entry name" value="Zinc_finger_PHD-type_CS"/>
</dbReference>
<dbReference type="AlphaFoldDB" id="A0ABD0T4D3"/>
<keyword evidence="3" id="KW-0341">Growth regulation</keyword>
<dbReference type="PANTHER" id="PTHR10333">
    <property type="entry name" value="INHIBITOR OF GROWTH PROTEIN"/>
    <property type="match status" value="1"/>
</dbReference>
<evidence type="ECO:0000256" key="3">
    <source>
        <dbReference type="ARBA" id="ARBA00022604"/>
    </source>
</evidence>
<proteinExistence type="inferred from homology"/>
<dbReference type="PROSITE" id="PS01359">
    <property type="entry name" value="ZF_PHD_1"/>
    <property type="match status" value="1"/>
</dbReference>
<evidence type="ECO:0000313" key="14">
    <source>
        <dbReference type="Proteomes" id="UP001549921"/>
    </source>
</evidence>
<dbReference type="InterPro" id="IPR013087">
    <property type="entry name" value="Znf_C2H2_type"/>
</dbReference>
<gene>
    <name evidence="13" type="ORF">ABMA28_001033</name>
</gene>
<dbReference type="InterPro" id="IPR011011">
    <property type="entry name" value="Znf_FYVE_PHD"/>
</dbReference>
<feature type="domain" description="PHD-type" evidence="12">
    <location>
        <begin position="94"/>
        <end position="144"/>
    </location>
</feature>
<comment type="subcellular location">
    <subcellularLocation>
        <location evidence="1">Nucleus</location>
    </subcellularLocation>
</comment>
<accession>A0ABD0T4D3</accession>
<evidence type="ECO:0000256" key="10">
    <source>
        <dbReference type="PIRSR" id="PIRSR628651-51"/>
    </source>
</evidence>
<evidence type="ECO:0000256" key="6">
    <source>
        <dbReference type="ARBA" id="ARBA00022833"/>
    </source>
</evidence>
<dbReference type="GO" id="GO:0008270">
    <property type="term" value="F:zinc ion binding"/>
    <property type="evidence" value="ECO:0007669"/>
    <property type="project" value="UniProtKB-KW"/>
</dbReference>
<evidence type="ECO:0000256" key="1">
    <source>
        <dbReference type="ARBA" id="ARBA00004123"/>
    </source>
</evidence>
<feature type="binding site" evidence="10">
    <location>
        <position position="141"/>
    </location>
    <ligand>
        <name>Zn(2+)</name>
        <dbReference type="ChEBI" id="CHEBI:29105"/>
        <label>2</label>
    </ligand>
</feature>
<dbReference type="SMART" id="SM00249">
    <property type="entry name" value="PHD"/>
    <property type="match status" value="1"/>
</dbReference>
<evidence type="ECO:0000256" key="11">
    <source>
        <dbReference type="PROSITE-ProRule" id="PRU00146"/>
    </source>
</evidence>
<comment type="similarity">
    <text evidence="2">Belongs to the ING family.</text>
</comment>
<feature type="binding site" evidence="10">
    <location>
        <position position="138"/>
    </location>
    <ligand>
        <name>Zn(2+)</name>
        <dbReference type="ChEBI" id="CHEBI:29105"/>
        <label>2</label>
    </ligand>
</feature>
<keyword evidence="7" id="KW-0805">Transcription regulation</keyword>
<keyword evidence="9" id="KW-0539">Nucleus</keyword>
<feature type="binding site" evidence="10">
    <location>
        <position position="116"/>
    </location>
    <ligand>
        <name>Zn(2+)</name>
        <dbReference type="ChEBI" id="CHEBI:29105"/>
        <label>2</label>
    </ligand>
</feature>
<organism evidence="13 14">
    <name type="scientific">Loxostege sticticalis</name>
    <name type="common">Beet webworm moth</name>
    <dbReference type="NCBI Taxonomy" id="481309"/>
    <lineage>
        <taxon>Eukaryota</taxon>
        <taxon>Metazoa</taxon>
        <taxon>Ecdysozoa</taxon>
        <taxon>Arthropoda</taxon>
        <taxon>Hexapoda</taxon>
        <taxon>Insecta</taxon>
        <taxon>Pterygota</taxon>
        <taxon>Neoptera</taxon>
        <taxon>Endopterygota</taxon>
        <taxon>Lepidoptera</taxon>
        <taxon>Glossata</taxon>
        <taxon>Ditrysia</taxon>
        <taxon>Pyraloidea</taxon>
        <taxon>Crambidae</taxon>
        <taxon>Pyraustinae</taxon>
        <taxon>Loxostege</taxon>
    </lineage>
</organism>
<keyword evidence="8" id="KW-0804">Transcription</keyword>
<feature type="binding site" evidence="10">
    <location>
        <position position="125"/>
    </location>
    <ligand>
        <name>Zn(2+)</name>
        <dbReference type="ChEBI" id="CHEBI:29105"/>
        <label>1</label>
    </ligand>
</feature>
<feature type="binding site" evidence="10">
    <location>
        <position position="111"/>
    </location>
    <ligand>
        <name>Zn(2+)</name>
        <dbReference type="ChEBI" id="CHEBI:29105"/>
        <label>2</label>
    </ligand>
</feature>
<dbReference type="SUPFAM" id="SSF57903">
    <property type="entry name" value="FYVE/PHD zinc finger"/>
    <property type="match status" value="1"/>
</dbReference>
<dbReference type="Gene3D" id="3.30.40.10">
    <property type="entry name" value="Zinc/RING finger domain, C3HC4 (zinc finger)"/>
    <property type="match status" value="1"/>
</dbReference>
<dbReference type="GO" id="GO:0005634">
    <property type="term" value="C:nucleus"/>
    <property type="evidence" value="ECO:0007669"/>
    <property type="project" value="UniProtKB-SubCell"/>
</dbReference>
<feature type="binding site" evidence="10">
    <location>
        <position position="99"/>
    </location>
    <ligand>
        <name>Zn(2+)</name>
        <dbReference type="ChEBI" id="CHEBI:29105"/>
        <label>1</label>
    </ligand>
</feature>
<feature type="binding site" evidence="10">
    <location>
        <position position="122"/>
    </location>
    <ligand>
        <name>Zn(2+)</name>
        <dbReference type="ChEBI" id="CHEBI:29105"/>
        <label>1</label>
    </ligand>
</feature>